<reference evidence="3" key="1">
    <citation type="submission" date="2016-11" db="UniProtKB">
        <authorList>
            <consortium name="WormBaseParasite"/>
        </authorList>
    </citation>
    <scope>IDENTIFICATION</scope>
</reference>
<feature type="region of interest" description="Disordered" evidence="1">
    <location>
        <begin position="1"/>
        <end position="60"/>
    </location>
</feature>
<protein>
    <submittedName>
        <fullName evidence="3">Protein SMG7</fullName>
    </submittedName>
</protein>
<dbReference type="Proteomes" id="UP000095283">
    <property type="component" value="Unplaced"/>
</dbReference>
<dbReference type="AlphaFoldDB" id="A0A1I7W6H1"/>
<name>A0A1I7W6H1_HETBA</name>
<accession>A0A1I7W6H1</accession>
<evidence type="ECO:0000256" key="1">
    <source>
        <dbReference type="SAM" id="MobiDB-lite"/>
    </source>
</evidence>
<evidence type="ECO:0000313" key="2">
    <source>
        <dbReference type="Proteomes" id="UP000095283"/>
    </source>
</evidence>
<organism evidence="2 3">
    <name type="scientific">Heterorhabditis bacteriophora</name>
    <name type="common">Entomopathogenic nematode worm</name>
    <dbReference type="NCBI Taxonomy" id="37862"/>
    <lineage>
        <taxon>Eukaryota</taxon>
        <taxon>Metazoa</taxon>
        <taxon>Ecdysozoa</taxon>
        <taxon>Nematoda</taxon>
        <taxon>Chromadorea</taxon>
        <taxon>Rhabditida</taxon>
        <taxon>Rhabditina</taxon>
        <taxon>Rhabditomorpha</taxon>
        <taxon>Strongyloidea</taxon>
        <taxon>Heterorhabditidae</taxon>
        <taxon>Heterorhabditis</taxon>
    </lineage>
</organism>
<sequence length="94" mass="10766">MNSKHTPVSKPGTVGTNMPRSLAGDRDNEGPISGNYKGRPRNADPNYMFHPGSDNSQTVSDWTKNHMKERREEALKVFQLFSKFSFLCRLFYQL</sequence>
<evidence type="ECO:0000313" key="3">
    <source>
        <dbReference type="WBParaSite" id="Hba_00235"/>
    </source>
</evidence>
<keyword evidence="2" id="KW-1185">Reference proteome</keyword>
<dbReference type="WBParaSite" id="Hba_00235">
    <property type="protein sequence ID" value="Hba_00235"/>
    <property type="gene ID" value="Hba_00235"/>
</dbReference>
<proteinExistence type="predicted"/>